<dbReference type="GO" id="GO:0005730">
    <property type="term" value="C:nucleolus"/>
    <property type="evidence" value="ECO:0007669"/>
    <property type="project" value="TreeGrafter"/>
</dbReference>
<evidence type="ECO:0000256" key="3">
    <source>
        <dbReference type="ARBA" id="ARBA00023242"/>
    </source>
</evidence>
<feature type="compositionally biased region" description="Basic and acidic residues" evidence="4">
    <location>
        <begin position="334"/>
        <end position="346"/>
    </location>
</feature>
<feature type="domain" description="Ribosomal RNA-processing protein 14/surfeit locus protein 6 C-terminal" evidence="5">
    <location>
        <begin position="212"/>
        <end position="393"/>
    </location>
</feature>
<evidence type="ECO:0000259" key="6">
    <source>
        <dbReference type="Pfam" id="PF15459"/>
    </source>
</evidence>
<evidence type="ECO:0000256" key="4">
    <source>
        <dbReference type="SAM" id="MobiDB-lite"/>
    </source>
</evidence>
<dbReference type="GO" id="GO:0042273">
    <property type="term" value="P:ribosomal large subunit biogenesis"/>
    <property type="evidence" value="ECO:0007669"/>
    <property type="project" value="TreeGrafter"/>
</dbReference>
<dbReference type="PANTHER" id="PTHR14369">
    <property type="entry name" value="SURFEIT LOCUS PROTEIN 6"/>
    <property type="match status" value="1"/>
</dbReference>
<evidence type="ECO:0000256" key="2">
    <source>
        <dbReference type="ARBA" id="ARBA00005904"/>
    </source>
</evidence>
<accession>A0A445A515</accession>
<feature type="compositionally biased region" description="Basic and acidic residues" evidence="4">
    <location>
        <begin position="194"/>
        <end position="271"/>
    </location>
</feature>
<dbReference type="EMBL" id="SDMP01000013">
    <property type="protein sequence ID" value="RYR21442.1"/>
    <property type="molecule type" value="Genomic_DNA"/>
</dbReference>
<dbReference type="Proteomes" id="UP000289738">
    <property type="component" value="Chromosome B03"/>
</dbReference>
<feature type="compositionally biased region" description="Basic residues" evidence="4">
    <location>
        <begin position="387"/>
        <end position="402"/>
    </location>
</feature>
<evidence type="ECO:0000313" key="8">
    <source>
        <dbReference type="Proteomes" id="UP000289738"/>
    </source>
</evidence>
<dbReference type="GO" id="GO:0003677">
    <property type="term" value="F:DNA binding"/>
    <property type="evidence" value="ECO:0007669"/>
    <property type="project" value="TreeGrafter"/>
</dbReference>
<dbReference type="InterPro" id="IPR029188">
    <property type="entry name" value="Rrp14_N"/>
</dbReference>
<comment type="caution">
    <text evidence="7">The sequence shown here is derived from an EMBL/GenBank/DDBJ whole genome shotgun (WGS) entry which is preliminary data.</text>
</comment>
<evidence type="ECO:0000256" key="1">
    <source>
        <dbReference type="ARBA" id="ARBA00004123"/>
    </source>
</evidence>
<keyword evidence="3" id="KW-0539">Nucleus</keyword>
<evidence type="ECO:0000313" key="7">
    <source>
        <dbReference type="EMBL" id="RYR21442.1"/>
    </source>
</evidence>
<evidence type="ECO:0000259" key="5">
    <source>
        <dbReference type="Pfam" id="PF04935"/>
    </source>
</evidence>
<dbReference type="Pfam" id="PF04935">
    <property type="entry name" value="SURF6"/>
    <property type="match status" value="1"/>
</dbReference>
<gene>
    <name evidence="7" type="ORF">Ahy_B03g066740</name>
</gene>
<reference evidence="7 8" key="1">
    <citation type="submission" date="2019-01" db="EMBL/GenBank/DDBJ databases">
        <title>Sequencing of cultivated peanut Arachis hypogaea provides insights into genome evolution and oil improvement.</title>
        <authorList>
            <person name="Chen X."/>
        </authorList>
    </citation>
    <scope>NUCLEOTIDE SEQUENCE [LARGE SCALE GENOMIC DNA]</scope>
    <source>
        <strain evidence="8">cv. Fuhuasheng</strain>
        <tissue evidence="7">Leaves</tissue>
    </source>
</reference>
<feature type="domain" description="Ribosomal RNA-processing protein 14 N-terminal" evidence="6">
    <location>
        <begin position="97"/>
        <end position="157"/>
    </location>
</feature>
<dbReference type="PANTHER" id="PTHR14369:SF0">
    <property type="entry name" value="SURFEIT LOCUS PROTEIN 6"/>
    <property type="match status" value="1"/>
</dbReference>
<keyword evidence="8" id="KW-1185">Reference proteome</keyword>
<feature type="region of interest" description="Disordered" evidence="4">
    <location>
        <begin position="1"/>
        <end position="44"/>
    </location>
</feature>
<feature type="region of interest" description="Disordered" evidence="4">
    <location>
        <begin position="138"/>
        <end position="419"/>
    </location>
</feature>
<feature type="compositionally biased region" description="Basic and acidic residues" evidence="4">
    <location>
        <begin position="295"/>
        <end position="318"/>
    </location>
</feature>
<proteinExistence type="inferred from homology"/>
<sequence>MYKKLTSLHPHLPTQSHPPTHIPDSTSSLSPSPASIGGARASPLRRRFARRRRAAAPPVSDPLCSVFLSIVQGKKMRKKKQQSVAEADAVQDLDSVIHDHTLFFDKLIELIPAKFYLPTDDKDKPWFQGLSKAKKAEAKRETKENIKKSRRERLDPENPPATTLDLLKQNLGKEKANESSDEEDGEAKPIALEGDNRSVTYEELRQRLHRKLEEFRSSRENSGRAKKREDRNAKRGFEDRKRKRGSENEENKVAKKESTEKVKKDAAETSKELMFGHIKLTDGEMQGKKRKLSRHKELERAKKLEEAKNDPEKGEAVAKKQSWKAALDRASGIKVHDDPKLLEKSIRKEKKKQQKNAEKWKERIQTRDQLKAEKQQKRSDNISERIHQKKMRKIAKREKKLLRPGFEGRKEGFITEGSS</sequence>
<comment type="similarity">
    <text evidence="2">Belongs to the SURF6 family.</text>
</comment>
<dbReference type="Pfam" id="PF15459">
    <property type="entry name" value="RRP14"/>
    <property type="match status" value="1"/>
</dbReference>
<name>A0A445A515_ARAHY</name>
<feature type="compositionally biased region" description="Basic and acidic residues" evidence="4">
    <location>
        <begin position="355"/>
        <end position="386"/>
    </location>
</feature>
<dbReference type="AlphaFoldDB" id="A0A445A515"/>
<protein>
    <recommendedName>
        <fullName evidence="9">Ribosomal RNA-processing protein 14/surfeit locus protein 6 C-terminal domain-containing protein</fullName>
    </recommendedName>
</protein>
<dbReference type="InterPro" id="IPR007019">
    <property type="entry name" value="SURF6"/>
</dbReference>
<feature type="compositionally biased region" description="Basic and acidic residues" evidence="4">
    <location>
        <begin position="138"/>
        <end position="156"/>
    </location>
</feature>
<dbReference type="GO" id="GO:0042274">
    <property type="term" value="P:ribosomal small subunit biogenesis"/>
    <property type="evidence" value="ECO:0007669"/>
    <property type="project" value="TreeGrafter"/>
</dbReference>
<dbReference type="STRING" id="3818.A0A445A515"/>
<dbReference type="InterPro" id="IPR029190">
    <property type="entry name" value="Rrp14/SURF6_C"/>
</dbReference>
<evidence type="ECO:0008006" key="9">
    <source>
        <dbReference type="Google" id="ProtNLM"/>
    </source>
</evidence>
<dbReference type="GO" id="GO:0003723">
    <property type="term" value="F:RNA binding"/>
    <property type="evidence" value="ECO:0007669"/>
    <property type="project" value="TreeGrafter"/>
</dbReference>
<comment type="subcellular location">
    <subcellularLocation>
        <location evidence="1">Nucleus</location>
    </subcellularLocation>
</comment>
<organism evidence="7 8">
    <name type="scientific">Arachis hypogaea</name>
    <name type="common">Peanut</name>
    <dbReference type="NCBI Taxonomy" id="3818"/>
    <lineage>
        <taxon>Eukaryota</taxon>
        <taxon>Viridiplantae</taxon>
        <taxon>Streptophyta</taxon>
        <taxon>Embryophyta</taxon>
        <taxon>Tracheophyta</taxon>
        <taxon>Spermatophyta</taxon>
        <taxon>Magnoliopsida</taxon>
        <taxon>eudicotyledons</taxon>
        <taxon>Gunneridae</taxon>
        <taxon>Pentapetalae</taxon>
        <taxon>rosids</taxon>
        <taxon>fabids</taxon>
        <taxon>Fabales</taxon>
        <taxon>Fabaceae</taxon>
        <taxon>Papilionoideae</taxon>
        <taxon>50 kb inversion clade</taxon>
        <taxon>dalbergioids sensu lato</taxon>
        <taxon>Dalbergieae</taxon>
        <taxon>Pterocarpus clade</taxon>
        <taxon>Arachis</taxon>
    </lineage>
</organism>
<feature type="compositionally biased region" description="Low complexity" evidence="4">
    <location>
        <begin position="23"/>
        <end position="42"/>
    </location>
</feature>